<keyword evidence="1" id="KW-0732">Signal</keyword>
<name>A0A1I6FNC7_9RHOB</name>
<evidence type="ECO:0000256" key="1">
    <source>
        <dbReference type="SAM" id="SignalP"/>
    </source>
</evidence>
<proteinExistence type="predicted"/>
<organism evidence="2 3">
    <name type="scientific">Yoonia tamlensis</name>
    <dbReference type="NCBI Taxonomy" id="390270"/>
    <lineage>
        <taxon>Bacteria</taxon>
        <taxon>Pseudomonadati</taxon>
        <taxon>Pseudomonadota</taxon>
        <taxon>Alphaproteobacteria</taxon>
        <taxon>Rhodobacterales</taxon>
        <taxon>Paracoccaceae</taxon>
        <taxon>Yoonia</taxon>
    </lineage>
</organism>
<keyword evidence="3" id="KW-1185">Reference proteome</keyword>
<dbReference type="EMBL" id="FOYP01000001">
    <property type="protein sequence ID" value="SFR31459.1"/>
    <property type="molecule type" value="Genomic_DNA"/>
</dbReference>
<dbReference type="RefSeq" id="WP_090194909.1">
    <property type="nucleotide sequence ID" value="NZ_FOYP01000001.1"/>
</dbReference>
<dbReference type="OrthoDB" id="7864602at2"/>
<sequence>MTRFSMTVCLAATLFSAPAHAAVDDCMVGTWIADLRDIADMMSVQMQGTATPTNGEVSMEILPDGMFTLLADDMTLSIAIPDIPVMSVKVVGYSAGRIDAADNAFIAAVDDYTLVGSADVLGQTMEIPFDSATGMGGGGIGWFECTADTLRFEATAGGEVNPNQMPRLWHRR</sequence>
<dbReference type="STRING" id="390270.SAMN04488005_0052"/>
<reference evidence="3" key="1">
    <citation type="submission" date="2016-10" db="EMBL/GenBank/DDBJ databases">
        <authorList>
            <person name="Varghese N."/>
            <person name="Submissions S."/>
        </authorList>
    </citation>
    <scope>NUCLEOTIDE SEQUENCE [LARGE SCALE GENOMIC DNA]</scope>
    <source>
        <strain evidence="3">DSM 26879</strain>
    </source>
</reference>
<evidence type="ECO:0000313" key="3">
    <source>
        <dbReference type="Proteomes" id="UP000199478"/>
    </source>
</evidence>
<dbReference type="Proteomes" id="UP000199478">
    <property type="component" value="Unassembled WGS sequence"/>
</dbReference>
<feature type="signal peptide" evidence="1">
    <location>
        <begin position="1"/>
        <end position="21"/>
    </location>
</feature>
<accession>A0A1I6FNC7</accession>
<gene>
    <name evidence="2" type="ORF">SAMN04488005_0052</name>
</gene>
<evidence type="ECO:0000313" key="2">
    <source>
        <dbReference type="EMBL" id="SFR31459.1"/>
    </source>
</evidence>
<feature type="chain" id="PRO_5011659402" evidence="1">
    <location>
        <begin position="22"/>
        <end position="172"/>
    </location>
</feature>
<protein>
    <submittedName>
        <fullName evidence="2">Uncharacterized protein</fullName>
    </submittedName>
</protein>
<dbReference type="AlphaFoldDB" id="A0A1I6FNC7"/>